<evidence type="ECO:0000259" key="4">
    <source>
        <dbReference type="PROSITE" id="PS51071"/>
    </source>
</evidence>
<keyword evidence="7" id="KW-1185">Reference proteome</keyword>
<keyword evidence="1" id="KW-0805">Transcription regulation</keyword>
<dbReference type="PROSITE" id="PS51464">
    <property type="entry name" value="SIS"/>
    <property type="match status" value="1"/>
</dbReference>
<organism evidence="6 7">
    <name type="scientific">Metarhizobium album</name>
    <dbReference type="NCBI Taxonomy" id="2182425"/>
    <lineage>
        <taxon>Bacteria</taxon>
        <taxon>Pseudomonadati</taxon>
        <taxon>Pseudomonadota</taxon>
        <taxon>Alphaproteobacteria</taxon>
        <taxon>Hyphomicrobiales</taxon>
        <taxon>Rhizobiaceae</taxon>
        <taxon>Metarhizobium</taxon>
    </lineage>
</organism>
<dbReference type="AlphaFoldDB" id="A0A2U2DIG5"/>
<reference evidence="6 7" key="1">
    <citation type="submission" date="2018-05" db="EMBL/GenBank/DDBJ databases">
        <title>The draft genome of strain NS-104.</title>
        <authorList>
            <person name="Hang P."/>
            <person name="Jiang J."/>
        </authorList>
    </citation>
    <scope>NUCLEOTIDE SEQUENCE [LARGE SCALE GENOMIC DNA]</scope>
    <source>
        <strain evidence="6 7">NS-104</strain>
    </source>
</reference>
<dbReference type="InterPro" id="IPR046348">
    <property type="entry name" value="SIS_dom_sf"/>
</dbReference>
<dbReference type="GO" id="GO:0003677">
    <property type="term" value="F:DNA binding"/>
    <property type="evidence" value="ECO:0007669"/>
    <property type="project" value="UniProtKB-KW"/>
</dbReference>
<dbReference type="EMBL" id="QFBC01000018">
    <property type="protein sequence ID" value="PWE53105.1"/>
    <property type="molecule type" value="Genomic_DNA"/>
</dbReference>
<dbReference type="GO" id="GO:0097367">
    <property type="term" value="F:carbohydrate derivative binding"/>
    <property type="evidence" value="ECO:0007669"/>
    <property type="project" value="InterPro"/>
</dbReference>
<protein>
    <recommendedName>
        <fullName evidence="8">MurR/RpiR family transcriptional regulator</fullName>
    </recommendedName>
</protein>
<dbReference type="GO" id="GO:1901135">
    <property type="term" value="P:carbohydrate derivative metabolic process"/>
    <property type="evidence" value="ECO:0007669"/>
    <property type="project" value="InterPro"/>
</dbReference>
<dbReference type="InterPro" id="IPR035472">
    <property type="entry name" value="RpiR-like_SIS"/>
</dbReference>
<gene>
    <name evidence="6" type="ORF">DEM27_27420</name>
</gene>
<dbReference type="InterPro" id="IPR001347">
    <property type="entry name" value="SIS_dom"/>
</dbReference>
<evidence type="ECO:0000256" key="1">
    <source>
        <dbReference type="ARBA" id="ARBA00023015"/>
    </source>
</evidence>
<evidence type="ECO:0008006" key="8">
    <source>
        <dbReference type="Google" id="ProtNLM"/>
    </source>
</evidence>
<accession>A0A2U2DIG5</accession>
<dbReference type="Gene3D" id="3.40.50.10490">
    <property type="entry name" value="Glucose-6-phosphate isomerase like protein, domain 1"/>
    <property type="match status" value="1"/>
</dbReference>
<evidence type="ECO:0000256" key="2">
    <source>
        <dbReference type="ARBA" id="ARBA00023125"/>
    </source>
</evidence>
<dbReference type="Pfam" id="PF01418">
    <property type="entry name" value="HTH_6"/>
    <property type="match status" value="1"/>
</dbReference>
<dbReference type="InterPro" id="IPR000281">
    <property type="entry name" value="HTH_RpiR"/>
</dbReference>
<dbReference type="OrthoDB" id="9814005at2"/>
<dbReference type="Proteomes" id="UP000245252">
    <property type="component" value="Unassembled WGS sequence"/>
</dbReference>
<dbReference type="PANTHER" id="PTHR30514:SF18">
    <property type="entry name" value="RPIR-FAMILY TRANSCRIPTIONAL REGULATOR"/>
    <property type="match status" value="1"/>
</dbReference>
<dbReference type="GO" id="GO:0003700">
    <property type="term" value="F:DNA-binding transcription factor activity"/>
    <property type="evidence" value="ECO:0007669"/>
    <property type="project" value="InterPro"/>
</dbReference>
<dbReference type="Gene3D" id="1.10.10.10">
    <property type="entry name" value="Winged helix-like DNA-binding domain superfamily/Winged helix DNA-binding domain"/>
    <property type="match status" value="1"/>
</dbReference>
<dbReference type="InterPro" id="IPR047640">
    <property type="entry name" value="RpiR-like"/>
</dbReference>
<dbReference type="InterPro" id="IPR036388">
    <property type="entry name" value="WH-like_DNA-bd_sf"/>
</dbReference>
<keyword evidence="2" id="KW-0238">DNA-binding</keyword>
<feature type="domain" description="SIS" evidence="5">
    <location>
        <begin position="152"/>
        <end position="297"/>
    </location>
</feature>
<dbReference type="RefSeq" id="WP_109461439.1">
    <property type="nucleotide sequence ID" value="NZ_QFBC01000018.1"/>
</dbReference>
<evidence type="ECO:0000256" key="3">
    <source>
        <dbReference type="ARBA" id="ARBA00023163"/>
    </source>
</evidence>
<feature type="domain" description="HTH rpiR-type" evidence="4">
    <location>
        <begin position="18"/>
        <end position="94"/>
    </location>
</feature>
<name>A0A2U2DIG5_9HYPH</name>
<dbReference type="Pfam" id="PF01380">
    <property type="entry name" value="SIS"/>
    <property type="match status" value="1"/>
</dbReference>
<dbReference type="PROSITE" id="PS51071">
    <property type="entry name" value="HTH_RPIR"/>
    <property type="match status" value="1"/>
</dbReference>
<dbReference type="PANTHER" id="PTHR30514">
    <property type="entry name" value="GLUCOKINASE"/>
    <property type="match status" value="1"/>
</dbReference>
<proteinExistence type="predicted"/>
<dbReference type="CDD" id="cd05013">
    <property type="entry name" value="SIS_RpiR"/>
    <property type="match status" value="1"/>
</dbReference>
<dbReference type="InterPro" id="IPR009057">
    <property type="entry name" value="Homeodomain-like_sf"/>
</dbReference>
<evidence type="ECO:0000259" key="5">
    <source>
        <dbReference type="PROSITE" id="PS51464"/>
    </source>
</evidence>
<dbReference type="SUPFAM" id="SSF53697">
    <property type="entry name" value="SIS domain"/>
    <property type="match status" value="1"/>
</dbReference>
<dbReference type="SUPFAM" id="SSF46689">
    <property type="entry name" value="Homeodomain-like"/>
    <property type="match status" value="1"/>
</dbReference>
<evidence type="ECO:0000313" key="7">
    <source>
        <dbReference type="Proteomes" id="UP000245252"/>
    </source>
</evidence>
<evidence type="ECO:0000313" key="6">
    <source>
        <dbReference type="EMBL" id="PWE53105.1"/>
    </source>
</evidence>
<sequence>MSAENGPDVAATAIEDYSSLVAALTERKSKLSKRLQQTAQFFLNNPEDVAIYTIVELARRAGVQPSTITRFAKEIGFERFSDLQNVFRQRLVGPRMTYSARVKAITGQPRVQDPGEMDFEDPSGVFDTFVQAAMDALVRFREDIDRDELRAFVAALLEAGAIHIAAARGAFGVGVYSYYGFSRVGKRAHLIDNLGSMREQQLSAIAPGDAMLVITFDDYTPETVELARAAHHKGVPLMVITDNELSPVAKLGRHTLYVKEARLGHFRSQVPAMVLCQSIIVSLGHQIARANEDPEARHDLPEPDDAL</sequence>
<comment type="caution">
    <text evidence="6">The sequence shown here is derived from an EMBL/GenBank/DDBJ whole genome shotgun (WGS) entry which is preliminary data.</text>
</comment>
<keyword evidence="3" id="KW-0804">Transcription</keyword>